<organism evidence="1 2">
    <name type="scientific">Nesidiocoris tenuis</name>
    <dbReference type="NCBI Taxonomy" id="355587"/>
    <lineage>
        <taxon>Eukaryota</taxon>
        <taxon>Metazoa</taxon>
        <taxon>Ecdysozoa</taxon>
        <taxon>Arthropoda</taxon>
        <taxon>Hexapoda</taxon>
        <taxon>Insecta</taxon>
        <taxon>Pterygota</taxon>
        <taxon>Neoptera</taxon>
        <taxon>Paraneoptera</taxon>
        <taxon>Hemiptera</taxon>
        <taxon>Heteroptera</taxon>
        <taxon>Panheteroptera</taxon>
        <taxon>Cimicomorpha</taxon>
        <taxon>Miridae</taxon>
        <taxon>Dicyphina</taxon>
        <taxon>Nesidiocoris</taxon>
    </lineage>
</organism>
<evidence type="ECO:0000313" key="1">
    <source>
        <dbReference type="EMBL" id="CAA9998990.1"/>
    </source>
</evidence>
<gene>
    <name evidence="1" type="ORF">NTEN_LOCUS5273</name>
</gene>
<feature type="non-terminal residue" evidence="1">
    <location>
        <position position="1"/>
    </location>
</feature>
<proteinExistence type="predicted"/>
<name>A0A6H5G8B0_9HEMI</name>
<accession>A0A6H5G8B0</accession>
<reference evidence="1 2" key="1">
    <citation type="submission" date="2020-02" db="EMBL/GenBank/DDBJ databases">
        <authorList>
            <person name="Ferguson B K."/>
        </authorList>
    </citation>
    <scope>NUCLEOTIDE SEQUENCE [LARGE SCALE GENOMIC DNA]</scope>
</reference>
<dbReference type="AlphaFoldDB" id="A0A6H5G8B0"/>
<dbReference type="Proteomes" id="UP000479000">
    <property type="component" value="Unassembled WGS sequence"/>
</dbReference>
<evidence type="ECO:0000313" key="2">
    <source>
        <dbReference type="Proteomes" id="UP000479000"/>
    </source>
</evidence>
<keyword evidence="2" id="KW-1185">Reference proteome</keyword>
<protein>
    <submittedName>
        <fullName evidence="1">Uncharacterized protein</fullName>
    </submittedName>
</protein>
<sequence length="55" mass="6444">VYFLRTLLSRSVAWAHDFSVYPKISPNSAQGFIFRLQRQTLPMIYVCLLLKRGIQ</sequence>
<dbReference type="EMBL" id="CADCXU010007967">
    <property type="protein sequence ID" value="CAA9998990.1"/>
    <property type="molecule type" value="Genomic_DNA"/>
</dbReference>